<dbReference type="VEuPathDB" id="FungiDB:PC110_g21473"/>
<proteinExistence type="predicted"/>
<evidence type="ECO:0000313" key="5">
    <source>
        <dbReference type="EMBL" id="KAG3195309.1"/>
    </source>
</evidence>
<evidence type="ECO:0000313" key="6">
    <source>
        <dbReference type="Proteomes" id="UP000760860"/>
    </source>
</evidence>
<evidence type="ECO:0000256" key="2">
    <source>
        <dbReference type="ARBA" id="ARBA00022840"/>
    </source>
</evidence>
<dbReference type="InterPro" id="IPR027417">
    <property type="entry name" value="P-loop_NTPase"/>
</dbReference>
<dbReference type="PROSITE" id="PS00486">
    <property type="entry name" value="DNA_MISMATCH_REPAIR_2"/>
    <property type="match status" value="1"/>
</dbReference>
<evidence type="ECO:0000256" key="1">
    <source>
        <dbReference type="ARBA" id="ARBA00022741"/>
    </source>
</evidence>
<evidence type="ECO:0000256" key="3">
    <source>
        <dbReference type="ARBA" id="ARBA00023125"/>
    </source>
</evidence>
<organism evidence="5 6">
    <name type="scientific">Phytophthora cactorum</name>
    <dbReference type="NCBI Taxonomy" id="29920"/>
    <lineage>
        <taxon>Eukaryota</taxon>
        <taxon>Sar</taxon>
        <taxon>Stramenopiles</taxon>
        <taxon>Oomycota</taxon>
        <taxon>Peronosporomycetes</taxon>
        <taxon>Peronosporales</taxon>
        <taxon>Peronosporaceae</taxon>
        <taxon>Phytophthora</taxon>
    </lineage>
</organism>
<protein>
    <recommendedName>
        <fullName evidence="4">DNA mismatch repair proteins mutS family domain-containing protein</fullName>
    </recommendedName>
</protein>
<feature type="non-terminal residue" evidence="5">
    <location>
        <position position="1"/>
    </location>
</feature>
<dbReference type="SMART" id="SM00534">
    <property type="entry name" value="MUTSac"/>
    <property type="match status" value="1"/>
</dbReference>
<dbReference type="GO" id="GO:0005739">
    <property type="term" value="C:mitochondrion"/>
    <property type="evidence" value="ECO:0007669"/>
    <property type="project" value="TreeGrafter"/>
</dbReference>
<dbReference type="GO" id="GO:0030983">
    <property type="term" value="F:mismatched DNA binding"/>
    <property type="evidence" value="ECO:0007669"/>
    <property type="project" value="InterPro"/>
</dbReference>
<accession>A0A8T1GYJ1</accession>
<keyword evidence="2" id="KW-0067">ATP-binding</keyword>
<dbReference type="EMBL" id="RCMV01004322">
    <property type="protein sequence ID" value="KAG3195309.1"/>
    <property type="molecule type" value="Genomic_DNA"/>
</dbReference>
<feature type="domain" description="DNA mismatch repair proteins mutS family" evidence="4">
    <location>
        <begin position="73"/>
        <end position="89"/>
    </location>
</feature>
<dbReference type="InterPro" id="IPR000432">
    <property type="entry name" value="DNA_mismatch_repair_MutS_C"/>
</dbReference>
<dbReference type="InterPro" id="IPR045076">
    <property type="entry name" value="MutS"/>
</dbReference>
<dbReference type="Proteomes" id="UP000760860">
    <property type="component" value="Unassembled WGS sequence"/>
</dbReference>
<dbReference type="GO" id="GO:0005524">
    <property type="term" value="F:ATP binding"/>
    <property type="evidence" value="ECO:0007669"/>
    <property type="project" value="UniProtKB-KW"/>
</dbReference>
<keyword evidence="3" id="KW-0238">DNA-binding</keyword>
<keyword evidence="1" id="KW-0547">Nucleotide-binding</keyword>
<dbReference type="GO" id="GO:0140664">
    <property type="term" value="F:ATP-dependent DNA damage sensor activity"/>
    <property type="evidence" value="ECO:0007669"/>
    <property type="project" value="InterPro"/>
</dbReference>
<dbReference type="GO" id="GO:0005634">
    <property type="term" value="C:nucleus"/>
    <property type="evidence" value="ECO:0007669"/>
    <property type="project" value="TreeGrafter"/>
</dbReference>
<comment type="caution">
    <text evidence="5">The sequence shown here is derived from an EMBL/GenBank/DDBJ whole genome shotgun (WGS) entry which is preliminary data.</text>
</comment>
<name>A0A8T1GYJ1_9STRA</name>
<dbReference type="PANTHER" id="PTHR11361:SF34">
    <property type="entry name" value="DNA MISMATCH REPAIR PROTEIN MSH1, MITOCHONDRIAL"/>
    <property type="match status" value="1"/>
</dbReference>
<dbReference type="FunFam" id="3.40.50.300:FF:000870">
    <property type="entry name" value="MutS protein homolog 4"/>
    <property type="match status" value="1"/>
</dbReference>
<dbReference type="AlphaFoldDB" id="A0A8T1GYJ1"/>
<gene>
    <name evidence="5" type="ORF">PC129_g24831</name>
</gene>
<dbReference type="VEuPathDB" id="FungiDB:PC110_g21505"/>
<reference evidence="5" key="1">
    <citation type="submission" date="2018-05" db="EMBL/GenBank/DDBJ databases">
        <title>Effector identification in a new, highly contiguous assembly of the strawberry crown rot pathogen Phytophthora cactorum.</title>
        <authorList>
            <person name="Armitage A.D."/>
            <person name="Nellist C.F."/>
            <person name="Bates H."/>
            <person name="Vickerstaff R.J."/>
            <person name="Harrison R.J."/>
        </authorList>
    </citation>
    <scope>NUCLEOTIDE SEQUENCE</scope>
    <source>
        <strain evidence="5">P421</strain>
    </source>
</reference>
<dbReference type="SUPFAM" id="SSF52540">
    <property type="entry name" value="P-loop containing nucleoside triphosphate hydrolases"/>
    <property type="match status" value="1"/>
</dbReference>
<sequence length="253" mass="27240">NMGGKSTFLRQNAHLVVLAQMGSFVPAKFARVGLVDKLFCRVGSADDLAADKSTFMVEMQETSTILTQATSRSLVLMDEVGRGTAVNDGVAIAGAVLEALCAKQSRTLFATHFTALSDLVGATCNGELQPYRMEVLEHQVGGKTKHLVFSHRVVEGLAAQSYGVNTAALAGCPPSVVARASELLSELTHETTVGRHTDINDVESRLQRALAVLGSLDSQLVSSEGNEMRHSIDPHQILDELRQILNENGEERR</sequence>
<dbReference type="Pfam" id="PF00488">
    <property type="entry name" value="MutS_V"/>
    <property type="match status" value="1"/>
</dbReference>
<dbReference type="Gene3D" id="3.40.50.300">
    <property type="entry name" value="P-loop containing nucleotide triphosphate hydrolases"/>
    <property type="match status" value="1"/>
</dbReference>
<dbReference type="GO" id="GO:0006298">
    <property type="term" value="P:mismatch repair"/>
    <property type="evidence" value="ECO:0007669"/>
    <property type="project" value="InterPro"/>
</dbReference>
<dbReference type="GO" id="GO:0043504">
    <property type="term" value="P:mitochondrial DNA repair"/>
    <property type="evidence" value="ECO:0007669"/>
    <property type="project" value="TreeGrafter"/>
</dbReference>
<dbReference type="PANTHER" id="PTHR11361">
    <property type="entry name" value="DNA MISMATCH REPAIR PROTEIN MUTS FAMILY MEMBER"/>
    <property type="match status" value="1"/>
</dbReference>
<evidence type="ECO:0000259" key="4">
    <source>
        <dbReference type="PROSITE" id="PS00486"/>
    </source>
</evidence>